<dbReference type="InterPro" id="IPR007461">
    <property type="entry name" value="Ysc84_actin-binding"/>
</dbReference>
<sequence length="189" mass="20508">MKKMKLKMSELFTTTFALFLSLTVIGQVDGWNPNLELNASEAMQIVLEKSPKLESFKDEAYGYAVFPKVTKAAIGVGGAAGNGIVYEEDEVVGRAHLKQVTAGIQFGGQQYIEVIFFENEETFEKFTNGKLKFDAQASAVALKSGVSIDAAYQDGVAVFTLTKGGVMYEASIGGQHFNYHPKVKTGTSK</sequence>
<dbReference type="EMBL" id="WXYO01000004">
    <property type="protein sequence ID" value="NAS12175.1"/>
    <property type="molecule type" value="Genomic_DNA"/>
</dbReference>
<evidence type="ECO:0000259" key="1">
    <source>
        <dbReference type="Pfam" id="PF04366"/>
    </source>
</evidence>
<name>A0A6L9EBU9_9FLAO</name>
<keyword evidence="3" id="KW-1185">Reference proteome</keyword>
<dbReference type="AlphaFoldDB" id="A0A6L9EBU9"/>
<feature type="domain" description="Ysc84 actin-binding" evidence="1">
    <location>
        <begin position="99"/>
        <end position="174"/>
    </location>
</feature>
<dbReference type="Pfam" id="PF04366">
    <property type="entry name" value="Ysc84"/>
    <property type="match status" value="1"/>
</dbReference>
<evidence type="ECO:0000313" key="3">
    <source>
        <dbReference type="Proteomes" id="UP000475249"/>
    </source>
</evidence>
<proteinExistence type="predicted"/>
<evidence type="ECO:0000313" key="2">
    <source>
        <dbReference type="EMBL" id="NAS12175.1"/>
    </source>
</evidence>
<gene>
    <name evidence="2" type="ORF">GTQ38_09195</name>
</gene>
<protein>
    <recommendedName>
        <fullName evidence="1">Ysc84 actin-binding domain-containing protein</fullName>
    </recommendedName>
</protein>
<dbReference type="RefSeq" id="WP_161435220.1">
    <property type="nucleotide sequence ID" value="NZ_WXYO01000004.1"/>
</dbReference>
<reference evidence="2 3" key="1">
    <citation type="submission" date="2020-01" db="EMBL/GenBank/DDBJ databases">
        <title>Bacteria diversity of Porities sp.</title>
        <authorList>
            <person name="Wang G."/>
        </authorList>
    </citation>
    <scope>NUCLEOTIDE SEQUENCE [LARGE SCALE GENOMIC DNA]</scope>
    <source>
        <strain evidence="2 3">R33</strain>
    </source>
</reference>
<accession>A0A6L9EBU9</accession>
<dbReference type="Proteomes" id="UP000475249">
    <property type="component" value="Unassembled WGS sequence"/>
</dbReference>
<comment type="caution">
    <text evidence="2">The sequence shown here is derived from an EMBL/GenBank/DDBJ whole genome shotgun (WGS) entry which is preliminary data.</text>
</comment>
<organism evidence="2 3">
    <name type="scientific">Poritiphilus flavus</name>
    <dbReference type="NCBI Taxonomy" id="2697053"/>
    <lineage>
        <taxon>Bacteria</taxon>
        <taxon>Pseudomonadati</taxon>
        <taxon>Bacteroidota</taxon>
        <taxon>Flavobacteriia</taxon>
        <taxon>Flavobacteriales</taxon>
        <taxon>Flavobacteriaceae</taxon>
        <taxon>Poritiphilus</taxon>
    </lineage>
</organism>